<dbReference type="HOGENOM" id="CLU_047501_0_0_1"/>
<sequence>FSGTHIYRITKTLISDGIETPHYIAVGILDDVQVTYYDSHLQQYIPKQKFMLDTEAGDRGFWTQASKKCTLRKQIYTEQLKMLIKRSNRTASGDHILQVQNGCEIDDQGNKRGFQSYAFDGVDFMSFDQKNNKWLAAVPEAMLTAQSLNLNKEFSSDRQDYLSYRCFNLLEKHYSLGKETFEKKVPPKVSVHRGKYADKAHTLSCVVTGFYPRAIDVMWLQDGNIVHAELQSTGILPNHDETYQIRKIIEIDPSSSYNYSCQVEHASLKEALTVQWGPKDQRFKILIPVCSTVVVVVLIVTVAGLLRWKKRRSAGSGGAQLSVQASQRRGSRYHASAG</sequence>
<dbReference type="Gene3D" id="2.60.40.10">
    <property type="entry name" value="Immunoglobulins"/>
    <property type="match status" value="1"/>
</dbReference>
<dbReference type="SUPFAM" id="SSF54452">
    <property type="entry name" value="MHC antigen-recognition domain"/>
    <property type="match status" value="1"/>
</dbReference>
<accession>H3ANY8</accession>
<dbReference type="OMA" id="CISERCV"/>
<dbReference type="SUPFAM" id="SSF48726">
    <property type="entry name" value="Immunoglobulin"/>
    <property type="match status" value="1"/>
</dbReference>
<reference evidence="10" key="3">
    <citation type="submission" date="2025-09" db="UniProtKB">
        <authorList>
            <consortium name="Ensembl"/>
        </authorList>
    </citation>
    <scope>IDENTIFICATION</scope>
</reference>
<keyword evidence="5" id="KW-0325">Glycoprotein</keyword>
<dbReference type="SMART" id="SM00407">
    <property type="entry name" value="IGc1"/>
    <property type="match status" value="1"/>
</dbReference>
<evidence type="ECO:0000256" key="1">
    <source>
        <dbReference type="ARBA" id="ARBA00004370"/>
    </source>
</evidence>
<dbReference type="GO" id="GO:0006955">
    <property type="term" value="P:immune response"/>
    <property type="evidence" value="ECO:0007669"/>
    <property type="project" value="TreeGrafter"/>
</dbReference>
<proteinExistence type="inferred from homology"/>
<dbReference type="Gene3D" id="3.30.500.10">
    <property type="entry name" value="MHC class I-like antigen recognition-like"/>
    <property type="match status" value="1"/>
</dbReference>
<dbReference type="eggNOG" id="ENOG502RQEK">
    <property type="taxonomic scope" value="Eukaryota"/>
</dbReference>
<dbReference type="PROSITE" id="PS50835">
    <property type="entry name" value="IG_LIKE"/>
    <property type="match status" value="1"/>
</dbReference>
<reference evidence="11" key="1">
    <citation type="submission" date="2011-08" db="EMBL/GenBank/DDBJ databases">
        <title>The draft genome of Latimeria chalumnae.</title>
        <authorList>
            <person name="Di Palma F."/>
            <person name="Alfoldi J."/>
            <person name="Johnson J."/>
            <person name="Berlin A."/>
            <person name="Gnerre S."/>
            <person name="Jaffe D."/>
            <person name="MacCallum I."/>
            <person name="Young S."/>
            <person name="Walker B.J."/>
            <person name="Lander E."/>
            <person name="Lindblad-Toh K."/>
        </authorList>
    </citation>
    <scope>NUCLEOTIDE SEQUENCE [LARGE SCALE GENOMIC DNA]</scope>
    <source>
        <strain evidence="11">Wild caught</strain>
    </source>
</reference>
<evidence type="ECO:0000256" key="5">
    <source>
        <dbReference type="ARBA" id="ARBA00023180"/>
    </source>
</evidence>
<keyword evidence="8" id="KW-0812">Transmembrane</keyword>
<dbReference type="AlphaFoldDB" id="H3ANY8"/>
<dbReference type="PANTHER" id="PTHR16675">
    <property type="entry name" value="MHC CLASS I-RELATED"/>
    <property type="match status" value="1"/>
</dbReference>
<feature type="region of interest" description="Disordered" evidence="7">
    <location>
        <begin position="319"/>
        <end position="338"/>
    </location>
</feature>
<keyword evidence="2" id="KW-0732">Signal</keyword>
<evidence type="ECO:0000256" key="6">
    <source>
        <dbReference type="RuleBase" id="RU004439"/>
    </source>
</evidence>
<evidence type="ECO:0000256" key="4">
    <source>
        <dbReference type="ARBA" id="ARBA00023157"/>
    </source>
</evidence>
<dbReference type="InParanoid" id="H3ANY8"/>
<organism evidence="10 11">
    <name type="scientific">Latimeria chalumnae</name>
    <name type="common">Coelacanth</name>
    <dbReference type="NCBI Taxonomy" id="7897"/>
    <lineage>
        <taxon>Eukaryota</taxon>
        <taxon>Metazoa</taxon>
        <taxon>Chordata</taxon>
        <taxon>Craniata</taxon>
        <taxon>Vertebrata</taxon>
        <taxon>Euteleostomi</taxon>
        <taxon>Coelacanthiformes</taxon>
        <taxon>Coelacanthidae</taxon>
        <taxon>Latimeria</taxon>
    </lineage>
</organism>
<dbReference type="GO" id="GO:0009897">
    <property type="term" value="C:external side of plasma membrane"/>
    <property type="evidence" value="ECO:0007669"/>
    <property type="project" value="TreeGrafter"/>
</dbReference>
<evidence type="ECO:0000256" key="2">
    <source>
        <dbReference type="ARBA" id="ARBA00022729"/>
    </source>
</evidence>
<dbReference type="InterPro" id="IPR037055">
    <property type="entry name" value="MHC_I-like_Ag-recog_sf"/>
</dbReference>
<dbReference type="FunFam" id="2.60.40.10:FF:000204">
    <property type="entry name" value="Major histocompatibility complex, class I-related protein"/>
    <property type="match status" value="1"/>
</dbReference>
<comment type="subcellular location">
    <subcellularLocation>
        <location evidence="1">Membrane</location>
    </subcellularLocation>
</comment>
<dbReference type="Pfam" id="PF00129">
    <property type="entry name" value="MHC_I"/>
    <property type="match status" value="1"/>
</dbReference>
<dbReference type="STRING" id="7897.ENSLACP00000011359"/>
<dbReference type="InterPro" id="IPR013783">
    <property type="entry name" value="Ig-like_fold"/>
</dbReference>
<dbReference type="InterPro" id="IPR036179">
    <property type="entry name" value="Ig-like_dom_sf"/>
</dbReference>
<dbReference type="PANTHER" id="PTHR16675:SF235">
    <property type="entry name" value="SHKT DOMAIN-CONTAINING PROTEIN"/>
    <property type="match status" value="1"/>
</dbReference>
<dbReference type="InterPro" id="IPR007110">
    <property type="entry name" value="Ig-like_dom"/>
</dbReference>
<feature type="compositionally biased region" description="Polar residues" evidence="7">
    <location>
        <begin position="319"/>
        <end position="328"/>
    </location>
</feature>
<dbReference type="InterPro" id="IPR001039">
    <property type="entry name" value="MHC_I_a_a1/a2"/>
</dbReference>
<dbReference type="Proteomes" id="UP000008672">
    <property type="component" value="Unassembled WGS sequence"/>
</dbReference>
<dbReference type="Pfam" id="PF07654">
    <property type="entry name" value="C1-set"/>
    <property type="match status" value="1"/>
</dbReference>
<dbReference type="GO" id="GO:0005615">
    <property type="term" value="C:extracellular space"/>
    <property type="evidence" value="ECO:0007669"/>
    <property type="project" value="TreeGrafter"/>
</dbReference>
<evidence type="ECO:0000313" key="11">
    <source>
        <dbReference type="Proteomes" id="UP000008672"/>
    </source>
</evidence>
<dbReference type="InterPro" id="IPR003597">
    <property type="entry name" value="Ig_C1-set"/>
</dbReference>
<evidence type="ECO:0000256" key="8">
    <source>
        <dbReference type="SAM" id="Phobius"/>
    </source>
</evidence>
<dbReference type="InterPro" id="IPR003006">
    <property type="entry name" value="Ig/MHC_CS"/>
</dbReference>
<comment type="similarity">
    <text evidence="6">Belongs to the MHC class I family.</text>
</comment>
<dbReference type="EMBL" id="AFYH01065260">
    <property type="status" value="NOT_ANNOTATED_CDS"/>
    <property type="molecule type" value="Genomic_DNA"/>
</dbReference>
<keyword evidence="3 8" id="KW-0472">Membrane</keyword>
<keyword evidence="4" id="KW-1015">Disulfide bond</keyword>
<dbReference type="InterPro" id="IPR011161">
    <property type="entry name" value="MHC_I-like_Ag-recog"/>
</dbReference>
<feature type="domain" description="Ig-like" evidence="9">
    <location>
        <begin position="187"/>
        <end position="273"/>
    </location>
</feature>
<dbReference type="PRINTS" id="PR01638">
    <property type="entry name" value="MHCCLASSI"/>
</dbReference>
<dbReference type="InterPro" id="IPR050208">
    <property type="entry name" value="MHC_class-I_related"/>
</dbReference>
<keyword evidence="8" id="KW-1133">Transmembrane helix</keyword>
<evidence type="ECO:0000259" key="9">
    <source>
        <dbReference type="PROSITE" id="PS50835"/>
    </source>
</evidence>
<reference evidence="10" key="2">
    <citation type="submission" date="2025-08" db="UniProtKB">
        <authorList>
            <consortium name="Ensembl"/>
        </authorList>
    </citation>
    <scope>IDENTIFICATION</scope>
</reference>
<evidence type="ECO:0000313" key="10">
    <source>
        <dbReference type="Ensembl" id="ENSLACP00000011359.1"/>
    </source>
</evidence>
<keyword evidence="11" id="KW-1185">Reference proteome</keyword>
<evidence type="ECO:0000256" key="7">
    <source>
        <dbReference type="SAM" id="MobiDB-lite"/>
    </source>
</evidence>
<name>H3ANY8_LATCH</name>
<dbReference type="PROSITE" id="PS00290">
    <property type="entry name" value="IG_MHC"/>
    <property type="match status" value="1"/>
</dbReference>
<evidence type="ECO:0000256" key="3">
    <source>
        <dbReference type="ARBA" id="ARBA00023136"/>
    </source>
</evidence>
<protein>
    <recommendedName>
        <fullName evidence="9">Ig-like domain-containing protein</fullName>
    </recommendedName>
</protein>
<dbReference type="GeneTree" id="ENSGT01120000271825"/>
<dbReference type="InterPro" id="IPR011162">
    <property type="entry name" value="MHC_I/II-like_Ag-recog"/>
</dbReference>
<feature type="transmembrane region" description="Helical" evidence="8">
    <location>
        <begin position="285"/>
        <end position="306"/>
    </location>
</feature>
<dbReference type="Ensembl" id="ENSLACT00000011445.1">
    <property type="protein sequence ID" value="ENSLACP00000011359.1"/>
    <property type="gene ID" value="ENSLACG00000009994.1"/>
</dbReference>